<comment type="caution">
    <text evidence="1">The sequence shown here is derived from an EMBL/GenBank/DDBJ whole genome shotgun (WGS) entry which is preliminary data.</text>
</comment>
<dbReference type="RefSeq" id="WP_036079536.1">
    <property type="nucleotide sequence ID" value="NZ_AVCW01000003.1"/>
</dbReference>
<reference evidence="1 2" key="1">
    <citation type="submission" date="2014-02" db="EMBL/GenBank/DDBJ databases">
        <title>Draft genome sequence of Lysinibacillus boronitolerans NBRC 103108.</title>
        <authorList>
            <person name="Zhang F."/>
            <person name="Wang G."/>
            <person name="Zhang L."/>
        </authorList>
    </citation>
    <scope>NUCLEOTIDE SEQUENCE [LARGE SCALE GENOMIC DNA]</scope>
    <source>
        <strain evidence="1 2">NBRC 103108</strain>
    </source>
</reference>
<evidence type="ECO:0008006" key="3">
    <source>
        <dbReference type="Google" id="ProtNLM"/>
    </source>
</evidence>
<keyword evidence="2" id="KW-1185">Reference proteome</keyword>
<evidence type="ECO:0000313" key="1">
    <source>
        <dbReference type="EMBL" id="KGR82403.1"/>
    </source>
</evidence>
<organism evidence="1 2">
    <name type="scientific">Lysinibacillus boronitolerans JCM 21713 = 10a = NBRC 103108</name>
    <dbReference type="NCBI Taxonomy" id="1294264"/>
    <lineage>
        <taxon>Bacteria</taxon>
        <taxon>Bacillati</taxon>
        <taxon>Bacillota</taxon>
        <taxon>Bacilli</taxon>
        <taxon>Bacillales</taxon>
        <taxon>Bacillaceae</taxon>
        <taxon>Lysinibacillus</taxon>
    </lineage>
</organism>
<evidence type="ECO:0000313" key="2">
    <source>
        <dbReference type="Proteomes" id="UP000030487"/>
    </source>
</evidence>
<sequence>MCLNNSMCGCSGNGHNGNGQCTALGPFVAIDAACIPPTVNTGSIIAFSSGLTTVALATVGEGVISVPSLIGFGTAVPGVTIVGNTLDLSGIVTEAFVVPRAGNITAISASFSAFLGAAIVGTTTLRAQIYRAPAGSNVYTATGAVVDLAPPLTGPLSAGEITFGSANVAPVPVVTGDKLVMVFSIAATTGVTVAQIITGTASAGITIS</sequence>
<proteinExistence type="predicted"/>
<accession>A0ABR4XVK3</accession>
<protein>
    <recommendedName>
        <fullName evidence="3">BclB domain-containing protein</fullName>
    </recommendedName>
</protein>
<gene>
    <name evidence="1" type="ORF">CD31_18360</name>
</gene>
<dbReference type="Proteomes" id="UP000030487">
    <property type="component" value="Unassembled WGS sequence"/>
</dbReference>
<dbReference type="InterPro" id="IPR021210">
    <property type="entry name" value="Exosporium_BclB"/>
</dbReference>
<dbReference type="NCBIfam" id="TIGR03721">
    <property type="entry name" value="exospore_TM"/>
    <property type="match status" value="1"/>
</dbReference>
<name>A0ABR4XVK3_9BACI</name>
<dbReference type="EMBL" id="JPVR01000079">
    <property type="protein sequence ID" value="KGR82403.1"/>
    <property type="molecule type" value="Genomic_DNA"/>
</dbReference>